<evidence type="ECO:0000259" key="1">
    <source>
        <dbReference type="SMART" id="SM00860"/>
    </source>
</evidence>
<reference evidence="2 3" key="1">
    <citation type="journal article" date="2024" name="Chem. Sci.">
        <title>Discovery of megapolipeptins by genome mining of a Burkholderiales bacteria collection.</title>
        <authorList>
            <person name="Paulo B.S."/>
            <person name="Recchia M.J.J."/>
            <person name="Lee S."/>
            <person name="Fergusson C.H."/>
            <person name="Romanowski S.B."/>
            <person name="Hernandez A."/>
            <person name="Krull N."/>
            <person name="Liu D.Y."/>
            <person name="Cavanagh H."/>
            <person name="Bos A."/>
            <person name="Gray C.A."/>
            <person name="Murphy B.T."/>
            <person name="Linington R.G."/>
            <person name="Eustaquio A.S."/>
        </authorList>
    </citation>
    <scope>NUCLEOTIDE SEQUENCE [LARGE SCALE GENOMIC DNA]</scope>
    <source>
        <strain evidence="2 3">RL21-008-BIB-A</strain>
    </source>
</reference>
<sequence>MKQLQALVARSGADTRKVDPAEIQTLEQKLGFALSADYKNFLSEFGQIEYGHHEMYGLGMAEDYFLHVFKEYKELVKDHTYPAGAVPLLEIGDGHYYLYLNRSGEVIQWATPNGGVVRVMDTALEPFLCKVLFGST</sequence>
<dbReference type="Gene3D" id="3.40.1580.10">
    <property type="entry name" value="SMI1/KNR4-like"/>
    <property type="match status" value="1"/>
</dbReference>
<dbReference type="InterPro" id="IPR037883">
    <property type="entry name" value="Knr4/Smi1-like_sf"/>
</dbReference>
<feature type="domain" description="Knr4/Smi1-like" evidence="1">
    <location>
        <begin position="17"/>
        <end position="130"/>
    </location>
</feature>
<dbReference type="SMART" id="SM00860">
    <property type="entry name" value="SMI1_KNR4"/>
    <property type="match status" value="1"/>
</dbReference>
<proteinExistence type="predicted"/>
<protein>
    <submittedName>
        <fullName evidence="2">SMI1/KNR4 family protein</fullName>
    </submittedName>
</protein>
<accession>A0ABW9AAY3</accession>
<dbReference type="SUPFAM" id="SSF160631">
    <property type="entry name" value="SMI1/KNR4-like"/>
    <property type="match status" value="1"/>
</dbReference>
<comment type="caution">
    <text evidence="2">The sequence shown here is derived from an EMBL/GenBank/DDBJ whole genome shotgun (WGS) entry which is preliminary data.</text>
</comment>
<dbReference type="EMBL" id="JAQQFM010000005">
    <property type="protein sequence ID" value="MFL9925040.1"/>
    <property type="molecule type" value="Genomic_DNA"/>
</dbReference>
<evidence type="ECO:0000313" key="3">
    <source>
        <dbReference type="Proteomes" id="UP001629246"/>
    </source>
</evidence>
<dbReference type="Pfam" id="PF14567">
    <property type="entry name" value="SUKH_5"/>
    <property type="match status" value="1"/>
</dbReference>
<name>A0ABW9AAY3_9BURK</name>
<gene>
    <name evidence="2" type="ORF">PQR62_12250</name>
</gene>
<dbReference type="InterPro" id="IPR018958">
    <property type="entry name" value="Knr4/Smi1-like_dom"/>
</dbReference>
<dbReference type="RefSeq" id="WP_408158228.1">
    <property type="nucleotide sequence ID" value="NZ_JAQQFM010000005.1"/>
</dbReference>
<organism evidence="2 3">
    <name type="scientific">Herbaspirillum lusitanum</name>
    <dbReference type="NCBI Taxonomy" id="213312"/>
    <lineage>
        <taxon>Bacteria</taxon>
        <taxon>Pseudomonadati</taxon>
        <taxon>Pseudomonadota</taxon>
        <taxon>Betaproteobacteria</taxon>
        <taxon>Burkholderiales</taxon>
        <taxon>Oxalobacteraceae</taxon>
        <taxon>Herbaspirillum</taxon>
    </lineage>
</organism>
<keyword evidence="3" id="KW-1185">Reference proteome</keyword>
<dbReference type="Proteomes" id="UP001629246">
    <property type="component" value="Unassembled WGS sequence"/>
</dbReference>
<evidence type="ECO:0000313" key="2">
    <source>
        <dbReference type="EMBL" id="MFL9925040.1"/>
    </source>
</evidence>